<accession>A0A0M3JUW5</accession>
<dbReference type="WBParaSite" id="ASIM_0001199301-mRNA-1">
    <property type="protein sequence ID" value="ASIM_0001199301-mRNA-1"/>
    <property type="gene ID" value="ASIM_0001199301"/>
</dbReference>
<dbReference type="EMBL" id="UYRR01031071">
    <property type="protein sequence ID" value="VDK45116.1"/>
    <property type="molecule type" value="Genomic_DNA"/>
</dbReference>
<protein>
    <submittedName>
        <fullName evidence="3">Secreted protein</fullName>
    </submittedName>
</protein>
<dbReference type="AlphaFoldDB" id="A0A0M3JUW5"/>
<keyword evidence="2" id="KW-1185">Reference proteome</keyword>
<proteinExistence type="predicted"/>
<evidence type="ECO:0000313" key="2">
    <source>
        <dbReference type="Proteomes" id="UP000267096"/>
    </source>
</evidence>
<sequence length="130" mass="14452">MLSWCVLCTDMIEFIAKTFYCRAKNAICIQKTSKSGFLLLARTSEILWFCCTYCASILATSAAAMTNSVDAIITQVQKEDIDPNGQYIARGVLEESCNEVMFATPTTDSSSDDDNFTGLYYHSFNISSFI</sequence>
<organism evidence="3">
    <name type="scientific">Anisakis simplex</name>
    <name type="common">Herring worm</name>
    <dbReference type="NCBI Taxonomy" id="6269"/>
    <lineage>
        <taxon>Eukaryota</taxon>
        <taxon>Metazoa</taxon>
        <taxon>Ecdysozoa</taxon>
        <taxon>Nematoda</taxon>
        <taxon>Chromadorea</taxon>
        <taxon>Rhabditida</taxon>
        <taxon>Spirurina</taxon>
        <taxon>Ascaridomorpha</taxon>
        <taxon>Ascaridoidea</taxon>
        <taxon>Anisakidae</taxon>
        <taxon>Anisakis</taxon>
        <taxon>Anisakis simplex complex</taxon>
    </lineage>
</organism>
<evidence type="ECO:0000313" key="1">
    <source>
        <dbReference type="EMBL" id="VDK45116.1"/>
    </source>
</evidence>
<evidence type="ECO:0000313" key="3">
    <source>
        <dbReference type="WBParaSite" id="ASIM_0001199301-mRNA-1"/>
    </source>
</evidence>
<reference evidence="1 2" key="2">
    <citation type="submission" date="2018-11" db="EMBL/GenBank/DDBJ databases">
        <authorList>
            <consortium name="Pathogen Informatics"/>
        </authorList>
    </citation>
    <scope>NUCLEOTIDE SEQUENCE [LARGE SCALE GENOMIC DNA]</scope>
</reference>
<gene>
    <name evidence="1" type="ORF">ASIM_LOCUS11459</name>
</gene>
<dbReference type="OrthoDB" id="10512143at2759"/>
<name>A0A0M3JUW5_ANISI</name>
<reference evidence="3" key="1">
    <citation type="submission" date="2017-02" db="UniProtKB">
        <authorList>
            <consortium name="WormBaseParasite"/>
        </authorList>
    </citation>
    <scope>IDENTIFICATION</scope>
</reference>
<dbReference type="Proteomes" id="UP000267096">
    <property type="component" value="Unassembled WGS sequence"/>
</dbReference>